<comment type="caution">
    <text evidence="2">The sequence shown here is derived from an EMBL/GenBank/DDBJ whole genome shotgun (WGS) entry which is preliminary data.</text>
</comment>
<keyword evidence="1" id="KW-0732">Signal</keyword>
<proteinExistence type="predicted"/>
<evidence type="ECO:0000313" key="3">
    <source>
        <dbReference type="Proteomes" id="UP001301769"/>
    </source>
</evidence>
<dbReference type="AlphaFoldDB" id="A0AAN6YC68"/>
<dbReference type="EMBL" id="MU858074">
    <property type="protein sequence ID" value="KAK4215910.1"/>
    <property type="molecule type" value="Genomic_DNA"/>
</dbReference>
<sequence length="71" mass="8183">MRWLVVMVWFVWEVVSTEEIRSCGPLLVVGRHGRVSAGQEHEEQPWRRGGGRKSSSSKVIFNFLRSCYMAS</sequence>
<evidence type="ECO:0008006" key="4">
    <source>
        <dbReference type="Google" id="ProtNLM"/>
    </source>
</evidence>
<feature type="signal peptide" evidence="1">
    <location>
        <begin position="1"/>
        <end position="17"/>
    </location>
</feature>
<name>A0AAN6YC68_9PEZI</name>
<evidence type="ECO:0000313" key="2">
    <source>
        <dbReference type="EMBL" id="KAK4215910.1"/>
    </source>
</evidence>
<evidence type="ECO:0000256" key="1">
    <source>
        <dbReference type="SAM" id="SignalP"/>
    </source>
</evidence>
<reference evidence="2" key="2">
    <citation type="submission" date="2023-05" db="EMBL/GenBank/DDBJ databases">
        <authorList>
            <consortium name="Lawrence Berkeley National Laboratory"/>
            <person name="Steindorff A."/>
            <person name="Hensen N."/>
            <person name="Bonometti L."/>
            <person name="Westerberg I."/>
            <person name="Brannstrom I.O."/>
            <person name="Guillou S."/>
            <person name="Cros-Aarteil S."/>
            <person name="Calhoun S."/>
            <person name="Haridas S."/>
            <person name="Kuo A."/>
            <person name="Mondo S."/>
            <person name="Pangilinan J."/>
            <person name="Riley R."/>
            <person name="Labutti K."/>
            <person name="Andreopoulos B."/>
            <person name="Lipzen A."/>
            <person name="Chen C."/>
            <person name="Yanf M."/>
            <person name="Daum C."/>
            <person name="Ng V."/>
            <person name="Clum A."/>
            <person name="Ohm R."/>
            <person name="Martin F."/>
            <person name="Silar P."/>
            <person name="Natvig D."/>
            <person name="Lalanne C."/>
            <person name="Gautier V."/>
            <person name="Ament-Velasquez S.L."/>
            <person name="Kruys A."/>
            <person name="Hutchinson M.I."/>
            <person name="Powell A.J."/>
            <person name="Barry K."/>
            <person name="Miller A.N."/>
            <person name="Grigoriev I.V."/>
            <person name="Debuchy R."/>
            <person name="Gladieux P."/>
            <person name="Thoren M.H."/>
            <person name="Johannesson H."/>
        </authorList>
    </citation>
    <scope>NUCLEOTIDE SEQUENCE</scope>
    <source>
        <strain evidence="2">PSN293</strain>
    </source>
</reference>
<protein>
    <recommendedName>
        <fullName evidence="4">Secreted protein</fullName>
    </recommendedName>
</protein>
<gene>
    <name evidence="2" type="ORF">QBC37DRAFT_418057</name>
</gene>
<accession>A0AAN6YC68</accession>
<reference evidence="2" key="1">
    <citation type="journal article" date="2023" name="Mol. Phylogenet. Evol.">
        <title>Genome-scale phylogeny and comparative genomics of the fungal order Sordariales.</title>
        <authorList>
            <person name="Hensen N."/>
            <person name="Bonometti L."/>
            <person name="Westerberg I."/>
            <person name="Brannstrom I.O."/>
            <person name="Guillou S."/>
            <person name="Cros-Aarteil S."/>
            <person name="Calhoun S."/>
            <person name="Haridas S."/>
            <person name="Kuo A."/>
            <person name="Mondo S."/>
            <person name="Pangilinan J."/>
            <person name="Riley R."/>
            <person name="LaButti K."/>
            <person name="Andreopoulos B."/>
            <person name="Lipzen A."/>
            <person name="Chen C."/>
            <person name="Yan M."/>
            <person name="Daum C."/>
            <person name="Ng V."/>
            <person name="Clum A."/>
            <person name="Steindorff A."/>
            <person name="Ohm R.A."/>
            <person name="Martin F."/>
            <person name="Silar P."/>
            <person name="Natvig D.O."/>
            <person name="Lalanne C."/>
            <person name="Gautier V."/>
            <person name="Ament-Velasquez S.L."/>
            <person name="Kruys A."/>
            <person name="Hutchinson M.I."/>
            <person name="Powell A.J."/>
            <person name="Barry K."/>
            <person name="Miller A.N."/>
            <person name="Grigoriev I.V."/>
            <person name="Debuchy R."/>
            <person name="Gladieux P."/>
            <person name="Hiltunen Thoren M."/>
            <person name="Johannesson H."/>
        </authorList>
    </citation>
    <scope>NUCLEOTIDE SEQUENCE</scope>
    <source>
        <strain evidence="2">PSN293</strain>
    </source>
</reference>
<dbReference type="Proteomes" id="UP001301769">
    <property type="component" value="Unassembled WGS sequence"/>
</dbReference>
<feature type="chain" id="PRO_5042855181" description="Secreted protein" evidence="1">
    <location>
        <begin position="18"/>
        <end position="71"/>
    </location>
</feature>
<organism evidence="2 3">
    <name type="scientific">Rhypophila decipiens</name>
    <dbReference type="NCBI Taxonomy" id="261697"/>
    <lineage>
        <taxon>Eukaryota</taxon>
        <taxon>Fungi</taxon>
        <taxon>Dikarya</taxon>
        <taxon>Ascomycota</taxon>
        <taxon>Pezizomycotina</taxon>
        <taxon>Sordariomycetes</taxon>
        <taxon>Sordariomycetidae</taxon>
        <taxon>Sordariales</taxon>
        <taxon>Naviculisporaceae</taxon>
        <taxon>Rhypophila</taxon>
    </lineage>
</organism>
<keyword evidence="3" id="KW-1185">Reference proteome</keyword>